<evidence type="ECO:0000256" key="1">
    <source>
        <dbReference type="SAM" id="Phobius"/>
    </source>
</evidence>
<dbReference type="Proteomes" id="UP000598217">
    <property type="component" value="Unassembled WGS sequence"/>
</dbReference>
<sequence>MSEDVIRPRPVVDPALPEELREGLLRGADAPAPSRARTEREDASRVLRLREGGIQLLGVGFTLFLALFTAGWYLAMVIASISLVAYVTALALRREAAPAVRGAGAAVGGAVLVSAPPWLFGVLPPDPLGGAPWLLFTLLVGMVTADTLTAGTKEPPKERHRDRVLWPEDVSTADHGLLAAVQQTVDGVVDARAELGRSDGLDLARGLSVLREQEWRIASLLARQRELRRGYVLRWQRAASPRVREALEPQRRHLAAVEGHIRDRVGQIVEYGRLVDAAVLAHREWEQCQEALDATAAYADLRAEASLLSVRSPEVAELADTAEAARRVREESGARVRAAVTGLAGLGPDGPASTGRG</sequence>
<evidence type="ECO:0000313" key="3">
    <source>
        <dbReference type="Proteomes" id="UP000598217"/>
    </source>
</evidence>
<dbReference type="EMBL" id="JADBDY010000001">
    <property type="protein sequence ID" value="MBE1459953.1"/>
    <property type="molecule type" value="Genomic_DNA"/>
</dbReference>
<proteinExistence type="predicted"/>
<feature type="transmembrane region" description="Helical" evidence="1">
    <location>
        <begin position="131"/>
        <end position="151"/>
    </location>
</feature>
<dbReference type="RefSeq" id="WP_191274114.1">
    <property type="nucleotide sequence ID" value="NZ_BMXJ01000007.1"/>
</dbReference>
<keyword evidence="1" id="KW-0472">Membrane</keyword>
<feature type="transmembrane region" description="Helical" evidence="1">
    <location>
        <begin position="72"/>
        <end position="92"/>
    </location>
</feature>
<reference evidence="2 3" key="1">
    <citation type="submission" date="2020-10" db="EMBL/GenBank/DDBJ databases">
        <title>Sequencing the genomes of 1000 actinobacteria strains.</title>
        <authorList>
            <person name="Klenk H.-P."/>
        </authorList>
    </citation>
    <scope>NUCLEOTIDE SEQUENCE [LARGE SCALE GENOMIC DNA]</scope>
    <source>
        <strain evidence="2 3">DSM 45157</strain>
    </source>
</reference>
<feature type="transmembrane region" description="Helical" evidence="1">
    <location>
        <begin position="99"/>
        <end position="119"/>
    </location>
</feature>
<protein>
    <recommendedName>
        <fullName evidence="4">5-bromo-4-chloroindolyl phosphate hydrolysis protein</fullName>
    </recommendedName>
</protein>
<gene>
    <name evidence="2" type="ORF">H4W79_004167</name>
</gene>
<evidence type="ECO:0000313" key="2">
    <source>
        <dbReference type="EMBL" id="MBE1459953.1"/>
    </source>
</evidence>
<organism evidence="2 3">
    <name type="scientific">Nocardiopsis terrae</name>
    <dbReference type="NCBI Taxonomy" id="372655"/>
    <lineage>
        <taxon>Bacteria</taxon>
        <taxon>Bacillati</taxon>
        <taxon>Actinomycetota</taxon>
        <taxon>Actinomycetes</taxon>
        <taxon>Streptosporangiales</taxon>
        <taxon>Nocardiopsidaceae</taxon>
        <taxon>Nocardiopsis</taxon>
    </lineage>
</organism>
<accession>A0ABR9HLV0</accession>
<name>A0ABR9HLV0_9ACTN</name>
<evidence type="ECO:0008006" key="4">
    <source>
        <dbReference type="Google" id="ProtNLM"/>
    </source>
</evidence>
<comment type="caution">
    <text evidence="2">The sequence shown here is derived from an EMBL/GenBank/DDBJ whole genome shotgun (WGS) entry which is preliminary data.</text>
</comment>
<keyword evidence="1" id="KW-0812">Transmembrane</keyword>
<keyword evidence="1" id="KW-1133">Transmembrane helix</keyword>
<keyword evidence="3" id="KW-1185">Reference proteome</keyword>